<comment type="caution">
    <text evidence="2">The sequence shown here is derived from an EMBL/GenBank/DDBJ whole genome shotgun (WGS) entry which is preliminary data.</text>
</comment>
<dbReference type="PANTHER" id="PTHR33748:SF5">
    <property type="entry name" value="GROUND-LIKE DOMAIN-CONTAINING PROTEIN"/>
    <property type="match status" value="1"/>
</dbReference>
<dbReference type="Pfam" id="PF17175">
    <property type="entry name" value="MOLO1"/>
    <property type="match status" value="1"/>
</dbReference>
<reference evidence="2 3" key="1">
    <citation type="submission" date="2020-08" db="EMBL/GenBank/DDBJ databases">
        <authorList>
            <person name="Koutsovoulos G."/>
            <person name="Danchin GJ E."/>
        </authorList>
    </citation>
    <scope>NUCLEOTIDE SEQUENCE [LARGE SCALE GENOMIC DNA]</scope>
</reference>
<keyword evidence="1" id="KW-0472">Membrane</keyword>
<feature type="transmembrane region" description="Helical" evidence="1">
    <location>
        <begin position="253"/>
        <end position="274"/>
    </location>
</feature>
<proteinExistence type="predicted"/>
<organism evidence="2 3">
    <name type="scientific">Meloidogyne enterolobii</name>
    <name type="common">Root-knot nematode worm</name>
    <name type="synonym">Meloidogyne mayaguensis</name>
    <dbReference type="NCBI Taxonomy" id="390850"/>
    <lineage>
        <taxon>Eukaryota</taxon>
        <taxon>Metazoa</taxon>
        <taxon>Ecdysozoa</taxon>
        <taxon>Nematoda</taxon>
        <taxon>Chromadorea</taxon>
        <taxon>Rhabditida</taxon>
        <taxon>Tylenchina</taxon>
        <taxon>Tylenchomorpha</taxon>
        <taxon>Tylenchoidea</taxon>
        <taxon>Meloidogynidae</taxon>
        <taxon>Meloidogyninae</taxon>
        <taxon>Meloidogyne</taxon>
    </lineage>
</organism>
<dbReference type="Proteomes" id="UP000580250">
    <property type="component" value="Unassembled WGS sequence"/>
</dbReference>
<dbReference type="InterPro" id="IPR033438">
    <property type="entry name" value="MOLO1"/>
</dbReference>
<sequence length="321" mass="37527">MLYIHRFSIFDYHTASNNNIKLYEMQQSLNQDVKTLLETNNTHLWTWEDYPSPREATYWKCGVSKPTYVCDPDKLLTDEQRQEIVDLVEDFKKKTKRPNSKYLCMREGVRLVVALAKVKVGPGDGSSGLTYLCRNDRNWTSTYDPTKCDSELHGIELNTDGFRSCYWIGLSMVLTKSEFETLEQSELPLLIKQNYFAALKNYIESLRMLYIHRLSIFDNQDASNEVITQSEMHRFLQDTKKSLSEIKPFYNKLLGIISIIFCLIIGLALLFLICQIRQFKNYLNQRNASNQLMTPLQTVEIVEKRRENEENEEATKPLLNL</sequence>
<dbReference type="AlphaFoldDB" id="A0A6V7VYB7"/>
<evidence type="ECO:0000313" key="2">
    <source>
        <dbReference type="EMBL" id="CAD2179937.1"/>
    </source>
</evidence>
<evidence type="ECO:0000256" key="1">
    <source>
        <dbReference type="SAM" id="Phobius"/>
    </source>
</evidence>
<protein>
    <submittedName>
        <fullName evidence="2">Uncharacterized protein</fullName>
    </submittedName>
</protein>
<dbReference type="EMBL" id="CAJEWN010000357">
    <property type="protein sequence ID" value="CAD2179937.1"/>
    <property type="molecule type" value="Genomic_DNA"/>
</dbReference>
<keyword evidence="1" id="KW-0812">Transmembrane</keyword>
<dbReference type="GO" id="GO:0005892">
    <property type="term" value="C:acetylcholine-gated channel complex"/>
    <property type="evidence" value="ECO:0007669"/>
    <property type="project" value="InterPro"/>
</dbReference>
<keyword evidence="1" id="KW-1133">Transmembrane helix</keyword>
<name>A0A6V7VYB7_MELEN</name>
<gene>
    <name evidence="2" type="ORF">MENT_LOCUS31979</name>
</gene>
<evidence type="ECO:0000313" key="3">
    <source>
        <dbReference type="Proteomes" id="UP000580250"/>
    </source>
</evidence>
<dbReference type="PANTHER" id="PTHR33748">
    <property type="entry name" value="PROTEIN CBG04600"/>
    <property type="match status" value="1"/>
</dbReference>
<accession>A0A6V7VYB7</accession>
<dbReference type="OrthoDB" id="8062037at2759"/>